<feature type="chain" id="PRO_5002755745" description="Lipoprotein" evidence="1">
    <location>
        <begin position="24"/>
        <end position="128"/>
    </location>
</feature>
<evidence type="ECO:0008006" key="3">
    <source>
        <dbReference type="Google" id="ProtNLM"/>
    </source>
</evidence>
<evidence type="ECO:0000256" key="1">
    <source>
        <dbReference type="SAM" id="SignalP"/>
    </source>
</evidence>
<accession>B0T074</accession>
<dbReference type="OrthoDB" id="7188881at2"/>
<protein>
    <recommendedName>
        <fullName evidence="3">Lipoprotein</fullName>
    </recommendedName>
</protein>
<dbReference type="KEGG" id="cak:Caul_4444"/>
<proteinExistence type="predicted"/>
<dbReference type="HOGENOM" id="CLU_1851521_0_0_5"/>
<reference evidence="2" key="1">
    <citation type="submission" date="2008-01" db="EMBL/GenBank/DDBJ databases">
        <title>Complete sequence of chromosome of Caulobacter sp. K31.</title>
        <authorList>
            <consortium name="US DOE Joint Genome Institute"/>
            <person name="Copeland A."/>
            <person name="Lucas S."/>
            <person name="Lapidus A."/>
            <person name="Barry K."/>
            <person name="Glavina del Rio T."/>
            <person name="Dalin E."/>
            <person name="Tice H."/>
            <person name="Pitluck S."/>
            <person name="Bruce D."/>
            <person name="Goodwin L."/>
            <person name="Thompson L.S."/>
            <person name="Brettin T."/>
            <person name="Detter J.C."/>
            <person name="Han C."/>
            <person name="Schmutz J."/>
            <person name="Larimer F."/>
            <person name="Land M."/>
            <person name="Hauser L."/>
            <person name="Kyrpides N."/>
            <person name="Kim E."/>
            <person name="Stephens C."/>
            <person name="Richardson P."/>
        </authorList>
    </citation>
    <scope>NUCLEOTIDE SEQUENCE [LARGE SCALE GENOMIC DNA]</scope>
    <source>
        <strain evidence="2">K31</strain>
    </source>
</reference>
<feature type="signal peptide" evidence="1">
    <location>
        <begin position="1"/>
        <end position="23"/>
    </location>
</feature>
<keyword evidence="1" id="KW-0732">Signal</keyword>
<dbReference type="EMBL" id="CP000927">
    <property type="protein sequence ID" value="ABZ73564.1"/>
    <property type="molecule type" value="Genomic_DNA"/>
</dbReference>
<dbReference type="PROSITE" id="PS51257">
    <property type="entry name" value="PROKAR_LIPOPROTEIN"/>
    <property type="match status" value="1"/>
</dbReference>
<gene>
    <name evidence="2" type="ordered locus">Caul_4444</name>
</gene>
<sequence length="128" mass="12980" precursor="true">MRVRFVKAAAAASLLALSVAACGQETGNTGQQAQQVSLEGKAVTASGCVRPVESTSCMVVRGPGGGYYDISGTTPAPDPAKGVAISLQGRDQGENTQCGRKLTDVKWSYLNIQCAALPAPAPAAEKAG</sequence>
<evidence type="ECO:0000313" key="2">
    <source>
        <dbReference type="EMBL" id="ABZ73564.1"/>
    </source>
</evidence>
<organism evidence="2">
    <name type="scientific">Caulobacter sp. (strain K31)</name>
    <dbReference type="NCBI Taxonomy" id="366602"/>
    <lineage>
        <taxon>Bacteria</taxon>
        <taxon>Pseudomonadati</taxon>
        <taxon>Pseudomonadota</taxon>
        <taxon>Alphaproteobacteria</taxon>
        <taxon>Caulobacterales</taxon>
        <taxon>Caulobacteraceae</taxon>
        <taxon>Caulobacter</taxon>
    </lineage>
</organism>
<name>B0T074_CAUSK</name>
<dbReference type="AlphaFoldDB" id="B0T074"/>